<dbReference type="Proteomes" id="UP000663864">
    <property type="component" value="Unassembled WGS sequence"/>
</dbReference>
<dbReference type="GO" id="GO:0006417">
    <property type="term" value="P:regulation of translation"/>
    <property type="evidence" value="ECO:0007669"/>
    <property type="project" value="TreeGrafter"/>
</dbReference>
<evidence type="ECO:0000313" key="10">
    <source>
        <dbReference type="Proteomes" id="UP000663870"/>
    </source>
</evidence>
<dbReference type="PANTHER" id="PTHR48032:SF6">
    <property type="entry name" value="RNA-BINDING (RRM_RBD_RNP MOTIFS) FAMILY PROTEIN"/>
    <property type="match status" value="1"/>
</dbReference>
<feature type="region of interest" description="Disordered" evidence="4">
    <location>
        <begin position="179"/>
        <end position="202"/>
    </location>
</feature>
<keyword evidence="1" id="KW-0677">Repeat</keyword>
<dbReference type="Gene3D" id="3.30.70.330">
    <property type="match status" value="2"/>
</dbReference>
<evidence type="ECO:0000313" key="8">
    <source>
        <dbReference type="EMBL" id="CAF3610734.1"/>
    </source>
</evidence>
<evidence type="ECO:0000313" key="6">
    <source>
        <dbReference type="EMBL" id="CAF0957348.1"/>
    </source>
</evidence>
<evidence type="ECO:0000259" key="5">
    <source>
        <dbReference type="PROSITE" id="PS50102"/>
    </source>
</evidence>
<dbReference type="EMBL" id="CAJNOT010000368">
    <property type="protein sequence ID" value="CAF0957348.1"/>
    <property type="molecule type" value="Genomic_DNA"/>
</dbReference>
<dbReference type="InterPro" id="IPR012677">
    <property type="entry name" value="Nucleotide-bd_a/b_plait_sf"/>
</dbReference>
<dbReference type="EMBL" id="CAJNOL010000651">
    <property type="protein sequence ID" value="CAF1153293.1"/>
    <property type="molecule type" value="Genomic_DNA"/>
</dbReference>
<protein>
    <recommendedName>
        <fullName evidence="5">RRM domain-containing protein</fullName>
    </recommendedName>
</protein>
<feature type="domain" description="RRM" evidence="5">
    <location>
        <begin position="4"/>
        <end position="80"/>
    </location>
</feature>
<gene>
    <name evidence="8" type="ORF">JBS370_LOCUS4277</name>
    <name evidence="7" type="ORF">JXQ802_LOCUS21851</name>
    <name evidence="6" type="ORF">ZHD862_LOCUS10332</name>
</gene>
<dbReference type="PROSITE" id="PS50102">
    <property type="entry name" value="RRM"/>
    <property type="match status" value="2"/>
</dbReference>
<dbReference type="AlphaFoldDB" id="A0A814DQV5"/>
<feature type="domain" description="RRM" evidence="5">
    <location>
        <begin position="94"/>
        <end position="160"/>
    </location>
</feature>
<reference evidence="6" key="1">
    <citation type="submission" date="2021-02" db="EMBL/GenBank/DDBJ databases">
        <authorList>
            <person name="Nowell W R."/>
        </authorList>
    </citation>
    <scope>NUCLEOTIDE SEQUENCE</scope>
</reference>
<keyword evidence="2 3" id="KW-0694">RNA-binding</keyword>
<dbReference type="Pfam" id="PF00076">
    <property type="entry name" value="RRM_1"/>
    <property type="match status" value="1"/>
</dbReference>
<evidence type="ECO:0000256" key="3">
    <source>
        <dbReference type="PROSITE-ProRule" id="PRU00176"/>
    </source>
</evidence>
<dbReference type="SMART" id="SM00360">
    <property type="entry name" value="RRM"/>
    <property type="match status" value="2"/>
</dbReference>
<evidence type="ECO:0000313" key="9">
    <source>
        <dbReference type="Proteomes" id="UP000663864"/>
    </source>
</evidence>
<evidence type="ECO:0000256" key="1">
    <source>
        <dbReference type="ARBA" id="ARBA00022737"/>
    </source>
</evidence>
<keyword evidence="10" id="KW-1185">Reference proteome</keyword>
<evidence type="ECO:0000256" key="4">
    <source>
        <dbReference type="SAM" id="MobiDB-lite"/>
    </source>
</evidence>
<accession>A0A814DQV5</accession>
<dbReference type="InterPro" id="IPR035979">
    <property type="entry name" value="RBD_domain_sf"/>
</dbReference>
<dbReference type="SUPFAM" id="SSF54928">
    <property type="entry name" value="RNA-binding domain, RBD"/>
    <property type="match status" value="2"/>
</dbReference>
<dbReference type="GO" id="GO:0003729">
    <property type="term" value="F:mRNA binding"/>
    <property type="evidence" value="ECO:0007669"/>
    <property type="project" value="TreeGrafter"/>
</dbReference>
<dbReference type="Proteomes" id="UP000663836">
    <property type="component" value="Unassembled WGS sequence"/>
</dbReference>
<sequence>MSDRQVFIGNLCNVSNEALRTYCETYGPLTELSLNRDKENNIYHCFAFVTFQYTRDISQFMSSRPHFICGEEVFVKRALPRSTSSVPERLIVTNRLILQDLNKYDKYLVRNYFQKFGFVKKIDIDYGFIDYEDYDAVDRVLLARPHYIRDKEIFVTKFVPSDQKDSLDNYYLRGNNYHHHHHHHHRLNTNNNHRHSNKNEQHDRITKISTDTIKSSSTKKFEKDSSEIALIDKQCDSDDEKEGEEIDNNYLNIQYEHLEEEFERYKKTKEIEICALRIDLERTKRQLADITQEKLDILLKNQKLFHNELILRLSSNNILIHSQTAEDFFHSSSDQLTKKRKLTTSPPPSPSSSHREYEYYS</sequence>
<comment type="caution">
    <text evidence="6">The sequence shown here is derived from an EMBL/GenBank/DDBJ whole genome shotgun (WGS) entry which is preliminary data.</text>
</comment>
<dbReference type="Proteomes" id="UP000663870">
    <property type="component" value="Unassembled WGS sequence"/>
</dbReference>
<organism evidence="6 9">
    <name type="scientific">Rotaria sordida</name>
    <dbReference type="NCBI Taxonomy" id="392033"/>
    <lineage>
        <taxon>Eukaryota</taxon>
        <taxon>Metazoa</taxon>
        <taxon>Spiralia</taxon>
        <taxon>Gnathifera</taxon>
        <taxon>Rotifera</taxon>
        <taxon>Eurotatoria</taxon>
        <taxon>Bdelloidea</taxon>
        <taxon>Philodinida</taxon>
        <taxon>Philodinidae</taxon>
        <taxon>Rotaria</taxon>
    </lineage>
</organism>
<feature type="compositionally biased region" description="Basic residues" evidence="4">
    <location>
        <begin position="179"/>
        <end position="196"/>
    </location>
</feature>
<evidence type="ECO:0000256" key="2">
    <source>
        <dbReference type="ARBA" id="ARBA00022884"/>
    </source>
</evidence>
<dbReference type="EMBL" id="CAJOBD010000197">
    <property type="protein sequence ID" value="CAF3610734.1"/>
    <property type="molecule type" value="Genomic_DNA"/>
</dbReference>
<evidence type="ECO:0000313" key="7">
    <source>
        <dbReference type="EMBL" id="CAF1153293.1"/>
    </source>
</evidence>
<name>A0A814DQV5_9BILA</name>
<dbReference type="InterPro" id="IPR000504">
    <property type="entry name" value="RRM_dom"/>
</dbReference>
<dbReference type="PANTHER" id="PTHR48032">
    <property type="entry name" value="RNA-BINDING PROTEIN MUSASHI HOMOLOG RBP6"/>
    <property type="match status" value="1"/>
</dbReference>
<proteinExistence type="predicted"/>
<feature type="region of interest" description="Disordered" evidence="4">
    <location>
        <begin position="332"/>
        <end position="361"/>
    </location>
</feature>